<dbReference type="InterPro" id="IPR003593">
    <property type="entry name" value="AAA+_ATPase"/>
</dbReference>
<reference evidence="6 7" key="1">
    <citation type="submission" date="2016-10" db="EMBL/GenBank/DDBJ databases">
        <authorList>
            <person name="de Groot N.N."/>
        </authorList>
    </citation>
    <scope>NUCLEOTIDE SEQUENCE [LARGE SCALE GENOMIC DNA]</scope>
    <source>
        <strain evidence="6 7">ATCC 51327</strain>
    </source>
</reference>
<evidence type="ECO:0000256" key="3">
    <source>
        <dbReference type="ARBA" id="ARBA00022741"/>
    </source>
</evidence>
<dbReference type="PANTHER" id="PTHR42734">
    <property type="entry name" value="METAL TRANSPORT SYSTEM ATP-BINDING PROTEIN TM_0124-RELATED"/>
    <property type="match status" value="1"/>
</dbReference>
<evidence type="ECO:0000313" key="7">
    <source>
        <dbReference type="Proteomes" id="UP000199006"/>
    </source>
</evidence>
<dbReference type="PANTHER" id="PTHR42734:SF17">
    <property type="entry name" value="METAL TRANSPORT SYSTEM ATP-BINDING PROTEIN TM_0124-RELATED"/>
    <property type="match status" value="1"/>
</dbReference>
<dbReference type="FunFam" id="3.40.50.300:FF:000134">
    <property type="entry name" value="Iron-enterobactin ABC transporter ATP-binding protein"/>
    <property type="match status" value="1"/>
</dbReference>
<evidence type="ECO:0000256" key="4">
    <source>
        <dbReference type="ARBA" id="ARBA00022840"/>
    </source>
</evidence>
<dbReference type="EMBL" id="FOTI01000019">
    <property type="protein sequence ID" value="SFL58084.1"/>
    <property type="molecule type" value="Genomic_DNA"/>
</dbReference>
<dbReference type="GO" id="GO:0016887">
    <property type="term" value="F:ATP hydrolysis activity"/>
    <property type="evidence" value="ECO:0007669"/>
    <property type="project" value="InterPro"/>
</dbReference>
<dbReference type="InterPro" id="IPR050153">
    <property type="entry name" value="Metal_Ion_Import_ABC"/>
</dbReference>
<accession>A0A1I4IUV4</accession>
<keyword evidence="3" id="KW-0547">Nucleotide-binding</keyword>
<dbReference type="SUPFAM" id="SSF52540">
    <property type="entry name" value="P-loop containing nucleoside triphosphate hydrolases"/>
    <property type="match status" value="1"/>
</dbReference>
<organism evidence="6 7">
    <name type="scientific">Halanaerobium salsuginis</name>
    <dbReference type="NCBI Taxonomy" id="29563"/>
    <lineage>
        <taxon>Bacteria</taxon>
        <taxon>Bacillati</taxon>
        <taxon>Bacillota</taxon>
        <taxon>Clostridia</taxon>
        <taxon>Halanaerobiales</taxon>
        <taxon>Halanaerobiaceae</taxon>
        <taxon>Halanaerobium</taxon>
    </lineage>
</organism>
<dbReference type="OrthoDB" id="9806726at2"/>
<dbReference type="InterPro" id="IPR027417">
    <property type="entry name" value="P-loop_NTPase"/>
</dbReference>
<evidence type="ECO:0000256" key="1">
    <source>
        <dbReference type="ARBA" id="ARBA00005417"/>
    </source>
</evidence>
<dbReference type="AlphaFoldDB" id="A0A1I4IUV4"/>
<dbReference type="PROSITE" id="PS50893">
    <property type="entry name" value="ABC_TRANSPORTER_2"/>
    <property type="match status" value="1"/>
</dbReference>
<feature type="domain" description="ABC transporter" evidence="5">
    <location>
        <begin position="5"/>
        <end position="237"/>
    </location>
</feature>
<dbReference type="CDD" id="cd03235">
    <property type="entry name" value="ABC_Metallic_Cations"/>
    <property type="match status" value="1"/>
</dbReference>
<proteinExistence type="inferred from homology"/>
<dbReference type="SMART" id="SM00382">
    <property type="entry name" value="AAA"/>
    <property type="match status" value="1"/>
</dbReference>
<dbReference type="Pfam" id="PF00005">
    <property type="entry name" value="ABC_tran"/>
    <property type="match status" value="1"/>
</dbReference>
<protein>
    <submittedName>
        <fullName evidence="6">Zinc transport system ATP-binding protein</fullName>
    </submittedName>
</protein>
<name>A0A1I4IUV4_9FIRM</name>
<dbReference type="RefSeq" id="WP_089861619.1">
    <property type="nucleotide sequence ID" value="NZ_FOTI01000019.1"/>
</dbReference>
<gene>
    <name evidence="6" type="ORF">SAMN02983006_01517</name>
</gene>
<evidence type="ECO:0000259" key="5">
    <source>
        <dbReference type="PROSITE" id="PS50893"/>
    </source>
</evidence>
<keyword evidence="7" id="KW-1185">Reference proteome</keyword>
<dbReference type="STRING" id="29563.SAMN02983006_01517"/>
<keyword evidence="4 6" id="KW-0067">ATP-binding</keyword>
<dbReference type="Gene3D" id="3.40.50.300">
    <property type="entry name" value="P-loop containing nucleotide triphosphate hydrolases"/>
    <property type="match status" value="1"/>
</dbReference>
<dbReference type="Proteomes" id="UP000199006">
    <property type="component" value="Unassembled WGS sequence"/>
</dbReference>
<evidence type="ECO:0000256" key="2">
    <source>
        <dbReference type="ARBA" id="ARBA00022448"/>
    </source>
</evidence>
<dbReference type="PROSITE" id="PS00211">
    <property type="entry name" value="ABC_TRANSPORTER_1"/>
    <property type="match status" value="1"/>
</dbReference>
<dbReference type="InterPro" id="IPR003439">
    <property type="entry name" value="ABC_transporter-like_ATP-bd"/>
</dbReference>
<keyword evidence="2" id="KW-0813">Transport</keyword>
<evidence type="ECO:0000313" key="6">
    <source>
        <dbReference type="EMBL" id="SFL58084.1"/>
    </source>
</evidence>
<comment type="similarity">
    <text evidence="1">Belongs to the ABC transporter superfamily.</text>
</comment>
<dbReference type="GO" id="GO:0005524">
    <property type="term" value="F:ATP binding"/>
    <property type="evidence" value="ECO:0007669"/>
    <property type="project" value="UniProtKB-KW"/>
</dbReference>
<dbReference type="InterPro" id="IPR017871">
    <property type="entry name" value="ABC_transporter-like_CS"/>
</dbReference>
<sequence>MSYAVEVENITVKYGGIEALKNVTLKVDKGAFLGIIGPNGGGKTTLLKVILGLVEPISGQVKVFGQSLKQAADKIGYVPQISEFDRNFPISVLDVVLMARLGGKFSLFHKYSKADIAKARDILAELNLSQLADRQIGQLSGGQLQRVLIARGLAVEPEILLLDEPTANVDASSTSQIYTLLKRLNQTKTIIVVTHDMAAVSSYFDSLACLNSKLYHHGGKEIDQEITEQVFGCPVDLIAHGHPHRVFASHQAGDHND</sequence>